<sequence>MSGNGLQNHVNNQNGWNWWPSTQPRPARNRGWDLEPVDQQGQQHWWNGPWNSQGRDQWDQWWQQRNGQQPTRRQPAQWNGRQQKRRRDYDRQRHDDYEQADWDRFYLTGRPLRDIVILVDQRGRIYILVKRQLLKVQTDHRGRIRIHRDRRGRVWIMVRPVKLRQQPQLRTQASLADLARANGVEAADY</sequence>
<feature type="region of interest" description="Disordered" evidence="1">
    <location>
        <begin position="1"/>
        <end position="33"/>
    </location>
</feature>
<dbReference type="AlphaFoldDB" id="A0A6C0IXB3"/>
<organism evidence="2">
    <name type="scientific">viral metagenome</name>
    <dbReference type="NCBI Taxonomy" id="1070528"/>
    <lineage>
        <taxon>unclassified sequences</taxon>
        <taxon>metagenomes</taxon>
        <taxon>organismal metagenomes</taxon>
    </lineage>
</organism>
<feature type="compositionally biased region" description="Polar residues" evidence="1">
    <location>
        <begin position="1"/>
        <end position="24"/>
    </location>
</feature>
<evidence type="ECO:0000256" key="1">
    <source>
        <dbReference type="SAM" id="MobiDB-lite"/>
    </source>
</evidence>
<evidence type="ECO:0000313" key="2">
    <source>
        <dbReference type="EMBL" id="QHT97948.1"/>
    </source>
</evidence>
<feature type="region of interest" description="Disordered" evidence="1">
    <location>
        <begin position="64"/>
        <end position="93"/>
    </location>
</feature>
<reference evidence="2" key="1">
    <citation type="journal article" date="2020" name="Nature">
        <title>Giant virus diversity and host interactions through global metagenomics.</title>
        <authorList>
            <person name="Schulz F."/>
            <person name="Roux S."/>
            <person name="Paez-Espino D."/>
            <person name="Jungbluth S."/>
            <person name="Walsh D.A."/>
            <person name="Denef V.J."/>
            <person name="McMahon K.D."/>
            <person name="Konstantinidis K.T."/>
            <person name="Eloe-Fadrosh E.A."/>
            <person name="Kyrpides N.C."/>
            <person name="Woyke T."/>
        </authorList>
    </citation>
    <scope>NUCLEOTIDE SEQUENCE</scope>
    <source>
        <strain evidence="2">GVMAG-M-3300025572-1</strain>
    </source>
</reference>
<name>A0A6C0IXB3_9ZZZZ</name>
<feature type="compositionally biased region" description="Polar residues" evidence="1">
    <location>
        <begin position="70"/>
        <end position="80"/>
    </location>
</feature>
<accession>A0A6C0IXB3</accession>
<protein>
    <submittedName>
        <fullName evidence="2">Uncharacterized protein</fullName>
    </submittedName>
</protein>
<proteinExistence type="predicted"/>
<dbReference type="EMBL" id="MN740285">
    <property type="protein sequence ID" value="QHT97948.1"/>
    <property type="molecule type" value="Genomic_DNA"/>
</dbReference>